<organism evidence="2">
    <name type="scientific">Cyprideis torosa</name>
    <dbReference type="NCBI Taxonomy" id="163714"/>
    <lineage>
        <taxon>Eukaryota</taxon>
        <taxon>Metazoa</taxon>
        <taxon>Ecdysozoa</taxon>
        <taxon>Arthropoda</taxon>
        <taxon>Crustacea</taxon>
        <taxon>Oligostraca</taxon>
        <taxon>Ostracoda</taxon>
        <taxon>Podocopa</taxon>
        <taxon>Podocopida</taxon>
        <taxon>Cytherocopina</taxon>
        <taxon>Cytheroidea</taxon>
        <taxon>Cytherideidae</taxon>
        <taxon>Cyprideis</taxon>
    </lineage>
</organism>
<feature type="non-terminal residue" evidence="2">
    <location>
        <position position="189"/>
    </location>
</feature>
<sequence>RRDDWSSRRGERSDWSNRGYTPLPTPSYKLNKWMKREGDEGESRRSSRQDPDWEEEEKRLDREWYQMDAGYDDTHNPFADVSDDYVQKKEKQLEGRKTQRMSARQRQINKDIERWETNRMLRSGVVTQTQFDEDFEEQDEAKVHLLVHNITPPFLDGRIVFTKQMEPVVPLRDATSDMAVVARKGSNLV</sequence>
<gene>
    <name evidence="2" type="ORF">CTOB1V02_LOCUS15063</name>
</gene>
<accession>A0A7R8WXX4</accession>
<dbReference type="EMBL" id="OB686134">
    <property type="protein sequence ID" value="CAD7237248.1"/>
    <property type="molecule type" value="Genomic_DNA"/>
</dbReference>
<evidence type="ECO:0000313" key="2">
    <source>
        <dbReference type="EMBL" id="CAD7237248.1"/>
    </source>
</evidence>
<evidence type="ECO:0000256" key="1">
    <source>
        <dbReference type="SAM" id="MobiDB-lite"/>
    </source>
</evidence>
<feature type="compositionally biased region" description="Basic and acidic residues" evidence="1">
    <location>
        <begin position="34"/>
        <end position="59"/>
    </location>
</feature>
<feature type="region of interest" description="Disordered" evidence="1">
    <location>
        <begin position="1"/>
        <end position="59"/>
    </location>
</feature>
<protein>
    <submittedName>
        <fullName evidence="2">Uncharacterized protein</fullName>
    </submittedName>
</protein>
<feature type="compositionally biased region" description="Basic and acidic residues" evidence="1">
    <location>
        <begin position="1"/>
        <end position="15"/>
    </location>
</feature>
<feature type="non-terminal residue" evidence="2">
    <location>
        <position position="1"/>
    </location>
</feature>
<name>A0A7R8WXX4_9CRUS</name>
<reference evidence="2" key="1">
    <citation type="submission" date="2020-11" db="EMBL/GenBank/DDBJ databases">
        <authorList>
            <person name="Tran Van P."/>
        </authorList>
    </citation>
    <scope>NUCLEOTIDE SEQUENCE</scope>
</reference>
<dbReference type="AlphaFoldDB" id="A0A7R8WXX4"/>
<dbReference type="OrthoDB" id="10253254at2759"/>
<proteinExistence type="predicted"/>